<dbReference type="Proteomes" id="UP000230821">
    <property type="component" value="Unassembled WGS sequence"/>
</dbReference>
<dbReference type="GO" id="GO:0015276">
    <property type="term" value="F:ligand-gated monoatomic ion channel activity"/>
    <property type="evidence" value="ECO:0007669"/>
    <property type="project" value="InterPro"/>
</dbReference>
<dbReference type="SMART" id="SM00062">
    <property type="entry name" value="PBPb"/>
    <property type="match status" value="1"/>
</dbReference>
<evidence type="ECO:0000256" key="1">
    <source>
        <dbReference type="ARBA" id="ARBA00022729"/>
    </source>
</evidence>
<dbReference type="Pfam" id="PF00497">
    <property type="entry name" value="SBP_bac_3"/>
    <property type="match status" value="1"/>
</dbReference>
<evidence type="ECO:0000256" key="2">
    <source>
        <dbReference type="SAM" id="SignalP"/>
    </source>
</evidence>
<evidence type="ECO:0000313" key="6">
    <source>
        <dbReference type="Proteomes" id="UP000230821"/>
    </source>
</evidence>
<evidence type="ECO:0000259" key="4">
    <source>
        <dbReference type="SMART" id="SM00079"/>
    </source>
</evidence>
<accession>A0A2G6KMN9</accession>
<organism evidence="5 6">
    <name type="scientific">candidate division KSB3 bacterium</name>
    <dbReference type="NCBI Taxonomy" id="2044937"/>
    <lineage>
        <taxon>Bacteria</taxon>
        <taxon>candidate division KSB3</taxon>
    </lineage>
</organism>
<feature type="domain" description="Ionotropic glutamate receptor C-terminal" evidence="4">
    <location>
        <begin position="35"/>
        <end position="262"/>
    </location>
</feature>
<comment type="caution">
    <text evidence="5">The sequence shown here is derived from an EMBL/GenBank/DDBJ whole genome shotgun (WGS) entry which is preliminary data.</text>
</comment>
<reference evidence="5 6" key="1">
    <citation type="submission" date="2017-10" db="EMBL/GenBank/DDBJ databases">
        <title>Novel microbial diversity and functional potential in the marine mammal oral microbiome.</title>
        <authorList>
            <person name="Dudek N.K."/>
            <person name="Sun C.L."/>
            <person name="Burstein D."/>
            <person name="Kantor R.S."/>
            <person name="Aliaga Goltsman D.S."/>
            <person name="Bik E.M."/>
            <person name="Thomas B.C."/>
            <person name="Banfield J.F."/>
            <person name="Relman D.A."/>
        </authorList>
    </citation>
    <scope>NUCLEOTIDE SEQUENCE [LARGE SCALE GENOMIC DNA]</scope>
    <source>
        <strain evidence="5">DOLJORAL78_47_16</strain>
    </source>
</reference>
<evidence type="ECO:0000313" key="5">
    <source>
        <dbReference type="EMBL" id="PIE36312.1"/>
    </source>
</evidence>
<dbReference type="InterPro" id="IPR001638">
    <property type="entry name" value="Solute-binding_3/MltF_N"/>
</dbReference>
<dbReference type="AlphaFoldDB" id="A0A2G6KMN9"/>
<dbReference type="GO" id="GO:0016020">
    <property type="term" value="C:membrane"/>
    <property type="evidence" value="ECO:0007669"/>
    <property type="project" value="InterPro"/>
</dbReference>
<dbReference type="Gene3D" id="3.40.190.10">
    <property type="entry name" value="Periplasmic binding protein-like II"/>
    <property type="match status" value="2"/>
</dbReference>
<proteinExistence type="predicted"/>
<protein>
    <submittedName>
        <fullName evidence="5">Basic amino acid ABC transporter substrate-binding protein</fullName>
    </submittedName>
</protein>
<dbReference type="SMART" id="SM00079">
    <property type="entry name" value="PBPe"/>
    <property type="match status" value="1"/>
</dbReference>
<dbReference type="PANTHER" id="PTHR35936:SF19">
    <property type="entry name" value="AMINO-ACID-BINDING PROTEIN YXEM-RELATED"/>
    <property type="match status" value="1"/>
</dbReference>
<sequence>MKTKSVCITSLTLMSILLMTGMTWAVALPDLEGKAIVAVTGNDYTPLNFIDPKSGEAVGWEYDAVNEICKRLNCVVDWQVASWDTMISAIHNSQFDVGMDGITITDERKEQVDFSDPYMVSQQFMLVRADEDRFADEKEFAAQEDLLIGAQTGTTNFYVAVYNVLDGDEANPRIKLLENFGATVQALLSGDVDMVLMDAASSRGYIGANEGKLKLVGGPLGTEKFGFIFPPGSELVEPFNAAINVLKDEGFLEKLNTKWFFEYNQ</sequence>
<feature type="domain" description="Solute-binding protein family 3/N-terminal" evidence="3">
    <location>
        <begin position="34"/>
        <end position="263"/>
    </location>
</feature>
<gene>
    <name evidence="5" type="ORF">CSA56_00650</name>
</gene>
<dbReference type="EMBL" id="PDSK01000020">
    <property type="protein sequence ID" value="PIE36312.1"/>
    <property type="molecule type" value="Genomic_DNA"/>
</dbReference>
<name>A0A2G6KMN9_9BACT</name>
<dbReference type="PANTHER" id="PTHR35936">
    <property type="entry name" value="MEMBRANE-BOUND LYTIC MUREIN TRANSGLYCOSYLASE F"/>
    <property type="match status" value="1"/>
</dbReference>
<dbReference type="InterPro" id="IPR001320">
    <property type="entry name" value="Iontro_rcpt_C"/>
</dbReference>
<evidence type="ECO:0000259" key="3">
    <source>
        <dbReference type="SMART" id="SM00062"/>
    </source>
</evidence>
<feature type="signal peptide" evidence="2">
    <location>
        <begin position="1"/>
        <end position="27"/>
    </location>
</feature>
<feature type="chain" id="PRO_5013721181" evidence="2">
    <location>
        <begin position="28"/>
        <end position="265"/>
    </location>
</feature>
<keyword evidence="1 2" id="KW-0732">Signal</keyword>
<dbReference type="SUPFAM" id="SSF53850">
    <property type="entry name" value="Periplasmic binding protein-like II"/>
    <property type="match status" value="1"/>
</dbReference>